<dbReference type="SUPFAM" id="SSF53633">
    <property type="entry name" value="Carbamate kinase-like"/>
    <property type="match status" value="1"/>
</dbReference>
<dbReference type="InterPro" id="IPR036393">
    <property type="entry name" value="AceGlu_kinase-like_sf"/>
</dbReference>
<dbReference type="Pfam" id="PF00696">
    <property type="entry name" value="AA_kinase"/>
    <property type="match status" value="1"/>
</dbReference>
<feature type="binding site" evidence="8">
    <location>
        <position position="71"/>
    </location>
    <ligand>
        <name>substrate</name>
    </ligand>
</feature>
<gene>
    <name evidence="8 10" type="primary">proB</name>
    <name evidence="10" type="ORF">ACFMB1_16540</name>
</gene>
<keyword evidence="3 8" id="KW-0641">Proline biosynthesis</keyword>
<dbReference type="InterPro" id="IPR005715">
    <property type="entry name" value="Glu_5kinase/COase_Synthase"/>
</dbReference>
<dbReference type="RefSeq" id="WP_379881591.1">
    <property type="nucleotide sequence ID" value="NZ_JBHPON010000002.1"/>
</dbReference>
<feature type="domain" description="PUA" evidence="9">
    <location>
        <begin position="298"/>
        <end position="380"/>
    </location>
</feature>
<feature type="binding site" evidence="8">
    <location>
        <position position="169"/>
    </location>
    <ligand>
        <name>substrate</name>
    </ligand>
</feature>
<dbReference type="InterPro" id="IPR019797">
    <property type="entry name" value="Glutamate_5-kinase_CS"/>
</dbReference>
<evidence type="ECO:0000256" key="7">
    <source>
        <dbReference type="ARBA" id="ARBA00022840"/>
    </source>
</evidence>
<dbReference type="CDD" id="cd04242">
    <property type="entry name" value="AAK_G5K_ProB"/>
    <property type="match status" value="1"/>
</dbReference>
<accession>A0ABW1L150</accession>
<evidence type="ECO:0000256" key="4">
    <source>
        <dbReference type="ARBA" id="ARBA00022679"/>
    </source>
</evidence>
<dbReference type="PANTHER" id="PTHR43654:SF1">
    <property type="entry name" value="ISOPENTENYL PHOSPHATE KINASE"/>
    <property type="match status" value="1"/>
</dbReference>
<comment type="caution">
    <text evidence="10">The sequence shown here is derived from an EMBL/GenBank/DDBJ whole genome shotgun (WGS) entry which is preliminary data.</text>
</comment>
<evidence type="ECO:0000313" key="10">
    <source>
        <dbReference type="EMBL" id="MFC6037166.1"/>
    </source>
</evidence>
<keyword evidence="6 8" id="KW-0418">Kinase</keyword>
<dbReference type="InterPro" id="IPR015947">
    <property type="entry name" value="PUA-like_sf"/>
</dbReference>
<dbReference type="Gene3D" id="2.30.130.10">
    <property type="entry name" value="PUA domain"/>
    <property type="match status" value="1"/>
</dbReference>
<dbReference type="Proteomes" id="UP001596116">
    <property type="component" value="Unassembled WGS sequence"/>
</dbReference>
<evidence type="ECO:0000313" key="11">
    <source>
        <dbReference type="Proteomes" id="UP001596116"/>
    </source>
</evidence>
<reference evidence="10 11" key="1">
    <citation type="submission" date="2024-09" db="EMBL/GenBank/DDBJ databases">
        <authorList>
            <person name="Zhang Z.-H."/>
        </authorList>
    </citation>
    <scope>NUCLEOTIDE SEQUENCE [LARGE SCALE GENOMIC DNA]</scope>
    <source>
        <strain evidence="10 11">HHTR114</strain>
    </source>
</reference>
<evidence type="ECO:0000259" key="9">
    <source>
        <dbReference type="SMART" id="SM00359"/>
    </source>
</evidence>
<dbReference type="PRINTS" id="PR00474">
    <property type="entry name" value="GLU5KINASE"/>
</dbReference>
<name>A0ABW1L150_9PROT</name>
<proteinExistence type="inferred from homology"/>
<dbReference type="PROSITE" id="PS50890">
    <property type="entry name" value="PUA"/>
    <property type="match status" value="1"/>
</dbReference>
<dbReference type="SUPFAM" id="SSF88697">
    <property type="entry name" value="PUA domain-like"/>
    <property type="match status" value="1"/>
</dbReference>
<feature type="binding site" evidence="8">
    <location>
        <begin position="189"/>
        <end position="190"/>
    </location>
    <ligand>
        <name>ATP</name>
        <dbReference type="ChEBI" id="CHEBI:30616"/>
    </ligand>
</feature>
<dbReference type="Gene3D" id="3.40.1160.10">
    <property type="entry name" value="Acetylglutamate kinase-like"/>
    <property type="match status" value="1"/>
</dbReference>
<protein>
    <recommendedName>
        <fullName evidence="8">Glutamate 5-kinase</fullName>
        <ecNumber evidence="8">2.7.2.11</ecNumber>
    </recommendedName>
    <alternativeName>
        <fullName evidence="8">Gamma-glutamyl kinase</fullName>
        <shortName evidence="8">GK</shortName>
    </alternativeName>
</protein>
<comment type="subcellular location">
    <subcellularLocation>
        <location evidence="8">Cytoplasm</location>
    </subcellularLocation>
</comment>
<keyword evidence="2 8" id="KW-0028">Amino-acid biosynthesis</keyword>
<dbReference type="NCBIfam" id="TIGR01027">
    <property type="entry name" value="proB"/>
    <property type="match status" value="1"/>
</dbReference>
<dbReference type="EMBL" id="JBHPON010000002">
    <property type="protein sequence ID" value="MFC6037166.1"/>
    <property type="molecule type" value="Genomic_DNA"/>
</dbReference>
<keyword evidence="4 8" id="KW-0808">Transferase</keyword>
<evidence type="ECO:0000256" key="3">
    <source>
        <dbReference type="ARBA" id="ARBA00022650"/>
    </source>
</evidence>
<dbReference type="InterPro" id="IPR011529">
    <property type="entry name" value="Glu_5kinase"/>
</dbReference>
<dbReference type="InterPro" id="IPR001048">
    <property type="entry name" value="Asp/Glu/Uridylate_kinase"/>
</dbReference>
<evidence type="ECO:0000256" key="1">
    <source>
        <dbReference type="ARBA" id="ARBA00022490"/>
    </source>
</evidence>
<evidence type="ECO:0000256" key="5">
    <source>
        <dbReference type="ARBA" id="ARBA00022741"/>
    </source>
</evidence>
<keyword evidence="5 8" id="KW-0547">Nucleotide-binding</keyword>
<comment type="function">
    <text evidence="8">Catalyzes the transfer of a phosphate group to glutamate to form L-glutamate 5-phosphate.</text>
</comment>
<dbReference type="InterPro" id="IPR002478">
    <property type="entry name" value="PUA"/>
</dbReference>
<sequence>MSSDEHQNAAQSAASNAARVAKRLVVKVGSAILCGPSDQGGGAVREAWLASLAADIAGLRQSGCEVVIVTSGAIALGRRRLGLSGALRLDEKQAASAAGQAALAQAWQAAFAPHDVAIAQILITLEDTESRRRYLNARATFRTLLDLGALPLVNENDTIATSEIRYGDNDRLAAHAAQLVESDLLIILSDIDGLYTSDPRKDSTAQHISVVDAITPEIENMAGGVNRDAGVGSGGMASKIAAAKIAGGAGCDTIIAPGLVDHPLKAVLDGGAATLFCASTTHDGARRQWIAGRLKPLGRLVIDEGAAKALQSGASLLPAGVKEITGAFSRGDAVEIVSANGALIGQGLSAYDAGEARKVAGAKSDKIEALLGYRRRPALVEKDDLILRSGP</sequence>
<dbReference type="InterPro" id="IPR041739">
    <property type="entry name" value="G5K_ProB"/>
</dbReference>
<dbReference type="PIRSF" id="PIRSF000729">
    <property type="entry name" value="GK"/>
    <property type="match status" value="1"/>
</dbReference>
<keyword evidence="11" id="KW-1185">Reference proteome</keyword>
<comment type="pathway">
    <text evidence="8">Amino-acid biosynthesis; L-proline biosynthesis; L-glutamate 5-semialdehyde from L-glutamate: step 1/2.</text>
</comment>
<evidence type="ECO:0000256" key="8">
    <source>
        <dbReference type="HAMAP-Rule" id="MF_00456"/>
    </source>
</evidence>
<dbReference type="EC" id="2.7.2.11" evidence="8"/>
<dbReference type="PANTHER" id="PTHR43654">
    <property type="entry name" value="GLUTAMATE 5-KINASE"/>
    <property type="match status" value="1"/>
</dbReference>
<keyword evidence="1 8" id="KW-0963">Cytoplasm</keyword>
<dbReference type="InterPro" id="IPR036974">
    <property type="entry name" value="PUA_sf"/>
</dbReference>
<feature type="binding site" evidence="8">
    <location>
        <position position="157"/>
    </location>
    <ligand>
        <name>substrate</name>
    </ligand>
</feature>
<keyword evidence="7 8" id="KW-0067">ATP-binding</keyword>
<evidence type="ECO:0000256" key="6">
    <source>
        <dbReference type="ARBA" id="ARBA00022777"/>
    </source>
</evidence>
<dbReference type="SMART" id="SM00359">
    <property type="entry name" value="PUA"/>
    <property type="match status" value="1"/>
</dbReference>
<dbReference type="InterPro" id="IPR001057">
    <property type="entry name" value="Glu/AcGlu_kinase"/>
</dbReference>
<feature type="binding site" evidence="8">
    <location>
        <begin position="233"/>
        <end position="239"/>
    </location>
    <ligand>
        <name>ATP</name>
        <dbReference type="ChEBI" id="CHEBI:30616"/>
    </ligand>
</feature>
<comment type="catalytic activity">
    <reaction evidence="8">
        <text>L-glutamate + ATP = L-glutamyl 5-phosphate + ADP</text>
        <dbReference type="Rhea" id="RHEA:14877"/>
        <dbReference type="ChEBI" id="CHEBI:29985"/>
        <dbReference type="ChEBI" id="CHEBI:30616"/>
        <dbReference type="ChEBI" id="CHEBI:58274"/>
        <dbReference type="ChEBI" id="CHEBI:456216"/>
        <dbReference type="EC" id="2.7.2.11"/>
    </reaction>
</comment>
<organism evidence="10 11">
    <name type="scientific">Hyphococcus aureus</name>
    <dbReference type="NCBI Taxonomy" id="2666033"/>
    <lineage>
        <taxon>Bacteria</taxon>
        <taxon>Pseudomonadati</taxon>
        <taxon>Pseudomonadota</taxon>
        <taxon>Alphaproteobacteria</taxon>
        <taxon>Parvularculales</taxon>
        <taxon>Parvularculaceae</taxon>
        <taxon>Hyphococcus</taxon>
    </lineage>
</organism>
<dbReference type="GO" id="GO:0004349">
    <property type="term" value="F:glutamate 5-kinase activity"/>
    <property type="evidence" value="ECO:0007669"/>
    <property type="project" value="UniProtKB-EC"/>
</dbReference>
<comment type="similarity">
    <text evidence="8">Belongs to the glutamate 5-kinase family.</text>
</comment>
<dbReference type="CDD" id="cd21157">
    <property type="entry name" value="PUA_G5K"/>
    <property type="match status" value="1"/>
</dbReference>
<dbReference type="Pfam" id="PF01472">
    <property type="entry name" value="PUA"/>
    <property type="match status" value="1"/>
</dbReference>
<feature type="binding site" evidence="8">
    <location>
        <position position="27"/>
    </location>
    <ligand>
        <name>ATP</name>
        <dbReference type="ChEBI" id="CHEBI:30616"/>
    </ligand>
</feature>
<dbReference type="HAMAP" id="MF_00456">
    <property type="entry name" value="ProB"/>
    <property type="match status" value="1"/>
</dbReference>
<evidence type="ECO:0000256" key="2">
    <source>
        <dbReference type="ARBA" id="ARBA00022605"/>
    </source>
</evidence>
<dbReference type="PROSITE" id="PS00902">
    <property type="entry name" value="GLUTAMATE_5_KINASE"/>
    <property type="match status" value="1"/>
</dbReference>